<keyword evidence="1" id="KW-0808">Transferase</keyword>
<name>A0ABV0K6A4_9CYAN</name>
<evidence type="ECO:0000313" key="2">
    <source>
        <dbReference type="Proteomes" id="UP001482513"/>
    </source>
</evidence>
<comment type="caution">
    <text evidence="1">The sequence shown here is derived from an EMBL/GenBank/DDBJ whole genome shotgun (WGS) entry which is preliminary data.</text>
</comment>
<dbReference type="SUPFAM" id="SSF53756">
    <property type="entry name" value="UDP-Glycosyltransferase/glycogen phosphorylase"/>
    <property type="match status" value="1"/>
</dbReference>
<dbReference type="EC" id="2.4.-.-" evidence="1"/>
<dbReference type="Pfam" id="PF13692">
    <property type="entry name" value="Glyco_trans_1_4"/>
    <property type="match status" value="1"/>
</dbReference>
<reference evidence="1 2" key="1">
    <citation type="submission" date="2022-04" db="EMBL/GenBank/DDBJ databases">
        <title>Positive selection, recombination, and allopatry shape intraspecific diversity of widespread and dominant cyanobacteria.</title>
        <authorList>
            <person name="Wei J."/>
            <person name="Shu W."/>
            <person name="Hu C."/>
        </authorList>
    </citation>
    <scope>NUCLEOTIDE SEQUENCE [LARGE SCALE GENOMIC DNA]</scope>
    <source>
        <strain evidence="1 2">DQ-A4</strain>
    </source>
</reference>
<dbReference type="Proteomes" id="UP001482513">
    <property type="component" value="Unassembled WGS sequence"/>
</dbReference>
<evidence type="ECO:0000313" key="1">
    <source>
        <dbReference type="EMBL" id="MEP0948321.1"/>
    </source>
</evidence>
<keyword evidence="1" id="KW-0328">Glycosyltransferase</keyword>
<proteinExistence type="predicted"/>
<dbReference type="GO" id="GO:0016757">
    <property type="term" value="F:glycosyltransferase activity"/>
    <property type="evidence" value="ECO:0007669"/>
    <property type="project" value="UniProtKB-KW"/>
</dbReference>
<sequence>MAESLSDEEYTLSLQQLLNTLFAEAQIQQPILWYYTPMAVPFTHHLSASAVVYDCMDELSAFKGAHPQLQAWEARLFELADLVFTGGHSLYEAKQHQHSSVHAFPSSIDAAHFAQARQPLPEPPDQADIPHPRMGFYGVIDERLDLELLDGIAQARPDWHLVMVGPVVKIDEASLPQRPNIHYLGGKSYQELPHYLAGWDVALLLFARNESTRFISPTKTPEYLAGGKPVVSTSIRDVVRPYGDENLVHIADTVPEFVEAIAAALAQSQAPSDWLDRVDARLAQTSWDLTWQAMNDRIEEAIAANARKTTPAETTSAKTKYPTAIAANIDQVAI</sequence>
<accession>A0ABV0K6A4</accession>
<dbReference type="Gene3D" id="3.40.50.2000">
    <property type="entry name" value="Glycogen Phosphorylase B"/>
    <property type="match status" value="1"/>
</dbReference>
<dbReference type="EMBL" id="JAMPKX010000007">
    <property type="protein sequence ID" value="MEP0948321.1"/>
    <property type="molecule type" value="Genomic_DNA"/>
</dbReference>
<keyword evidence="2" id="KW-1185">Reference proteome</keyword>
<protein>
    <submittedName>
        <fullName evidence="1">Glycosyltransferase</fullName>
        <ecNumber evidence="1">2.4.-.-</ecNumber>
    </submittedName>
</protein>
<gene>
    <name evidence="1" type="ORF">NC992_15665</name>
</gene>
<dbReference type="RefSeq" id="WP_242021560.1">
    <property type="nucleotide sequence ID" value="NZ_JAMPKX010000007.1"/>
</dbReference>
<organism evidence="1 2">
    <name type="scientific">Leptolyngbya subtilissima DQ-A4</name>
    <dbReference type="NCBI Taxonomy" id="2933933"/>
    <lineage>
        <taxon>Bacteria</taxon>
        <taxon>Bacillati</taxon>
        <taxon>Cyanobacteriota</taxon>
        <taxon>Cyanophyceae</taxon>
        <taxon>Leptolyngbyales</taxon>
        <taxon>Leptolyngbyaceae</taxon>
        <taxon>Leptolyngbya group</taxon>
        <taxon>Leptolyngbya</taxon>
    </lineage>
</organism>
<dbReference type="Gene3D" id="3.40.50.11010">
    <property type="match status" value="1"/>
</dbReference>